<dbReference type="GO" id="GO:0008233">
    <property type="term" value="F:peptidase activity"/>
    <property type="evidence" value="ECO:0007669"/>
    <property type="project" value="InterPro"/>
</dbReference>
<dbReference type="HOGENOM" id="CLU_000604_95_3_6"/>
<dbReference type="InterPro" id="IPR027417">
    <property type="entry name" value="P-loop_NTPase"/>
</dbReference>
<evidence type="ECO:0000259" key="10">
    <source>
        <dbReference type="PROSITE" id="PS50990"/>
    </source>
</evidence>
<keyword evidence="6 7" id="KW-0472">Membrane</keyword>
<keyword evidence="2 7" id="KW-0812">Transmembrane</keyword>
<dbReference type="PROSITE" id="PS50893">
    <property type="entry name" value="ABC_TRANSPORTER_2"/>
    <property type="match status" value="1"/>
</dbReference>
<dbReference type="GO" id="GO:0140359">
    <property type="term" value="F:ABC-type transporter activity"/>
    <property type="evidence" value="ECO:0007669"/>
    <property type="project" value="InterPro"/>
</dbReference>
<feature type="domain" description="ABC transmembrane type-1" evidence="9">
    <location>
        <begin position="173"/>
        <end position="445"/>
    </location>
</feature>
<evidence type="ECO:0000256" key="7">
    <source>
        <dbReference type="SAM" id="Phobius"/>
    </source>
</evidence>
<dbReference type="GO" id="GO:0005524">
    <property type="term" value="F:ATP binding"/>
    <property type="evidence" value="ECO:0007669"/>
    <property type="project" value="UniProtKB-KW"/>
</dbReference>
<dbReference type="Pfam" id="PF00005">
    <property type="entry name" value="ABC_tran"/>
    <property type="match status" value="1"/>
</dbReference>
<organism evidence="11 12">
    <name type="scientific">Xanthomonas oryzae pv. oryzicola (strain BLS256)</name>
    <dbReference type="NCBI Taxonomy" id="383407"/>
    <lineage>
        <taxon>Bacteria</taxon>
        <taxon>Pseudomonadati</taxon>
        <taxon>Pseudomonadota</taxon>
        <taxon>Gammaproteobacteria</taxon>
        <taxon>Lysobacterales</taxon>
        <taxon>Lysobacteraceae</taxon>
        <taxon>Xanthomonas</taxon>
    </lineage>
</organism>
<protein>
    <submittedName>
        <fullName evidence="11">Colicin V secretion-processing ATP-binding protein CvaB</fullName>
    </submittedName>
</protein>
<dbReference type="PROSITE" id="PS50990">
    <property type="entry name" value="PEPTIDASE_C39"/>
    <property type="match status" value="1"/>
</dbReference>
<dbReference type="Gene3D" id="3.90.70.10">
    <property type="entry name" value="Cysteine proteinases"/>
    <property type="match status" value="1"/>
</dbReference>
<dbReference type="CDD" id="cd18567">
    <property type="entry name" value="ABC_6TM_CvaB_RaxB_like"/>
    <property type="match status" value="1"/>
</dbReference>
<evidence type="ECO:0000256" key="3">
    <source>
        <dbReference type="ARBA" id="ARBA00022741"/>
    </source>
</evidence>
<sequence>MMNRLRVGLWKGRVLPVTLQAEASECGIACMAMIAFYWGHQLDLQSLRKRFPTSIRGVTMLGLVDMAESCSLKARALSLDLNDISDLATPCILHWNFNHFVVLKRVLRDGIVIHDPSTGRRHVPMREVSKAFTGVALELIPSSDFVPVKEVQTYRIRDLMGRVIGLRRGLAKVVCLGLSIQACMLVLPFYVQWTVDEALVNGDLGFISVLGIGLILLVMMQAVFTMTRTWATTALSTSFNFQWLGNAFSHLMKLPLPYFEKRSTADIVSRFNSILAMQRIVTTQFVEVVLDGLMAIGTLVMMFIYSERLALMTLGAVALYLLLRLFFFGRLRNATSEQIIHAARQEQNFMESVRGIQSIRIFGRGEVRRNIWANALADQFNADLNISRISILHQSANGLVFNLERIAVIWLGALAVIEKNFSVGMLFAYISYKDQFSQRMASLVDKLFEARMLSLHGARVADIVMTPAEESRSQLDRSVTFDNFELELRNVCFRYSQGERDVLHDLNLKVAYGDSVAITGHSGSGKTTLVKLLLGLLEPTSGEIIINGIPINRFGLLRYRKLLGTVMQNDTLFAGSLAENIAFFHPEPDMERVYECARLASISKEIEEMPMQYHTVVGYIGAGLSGGQIQRILLAREWRDKTPGVDQDHHCASPRDHRECCSCSETRQWSAVVIASGECIGKCLSGPGAWGRRASVHNTSGEAHSPLMCGCLHCGDACQGSCRLSHPAT</sequence>
<dbReference type="GO" id="GO:0005886">
    <property type="term" value="C:plasma membrane"/>
    <property type="evidence" value="ECO:0007669"/>
    <property type="project" value="UniProtKB-SubCell"/>
</dbReference>
<comment type="subcellular location">
    <subcellularLocation>
        <location evidence="1">Cell membrane</location>
        <topology evidence="1">Multi-pass membrane protein</topology>
    </subcellularLocation>
</comment>
<feature type="transmembrane region" description="Helical" evidence="7">
    <location>
        <begin position="285"/>
        <end position="305"/>
    </location>
</feature>
<feature type="domain" description="Peptidase C39" evidence="10">
    <location>
        <begin position="20"/>
        <end position="139"/>
    </location>
</feature>
<dbReference type="PANTHER" id="PTHR24221">
    <property type="entry name" value="ATP-BINDING CASSETTE SUB-FAMILY B"/>
    <property type="match status" value="1"/>
</dbReference>
<feature type="transmembrane region" description="Helical" evidence="7">
    <location>
        <begin position="311"/>
        <end position="329"/>
    </location>
</feature>
<keyword evidence="5 7" id="KW-1133">Transmembrane helix</keyword>
<dbReference type="InterPro" id="IPR005074">
    <property type="entry name" value="Peptidase_C39"/>
</dbReference>
<reference evidence="11 12" key="1">
    <citation type="journal article" date="2011" name="J. Bacteriol.">
        <title>Two new complete genome sequences offer insight into host and tissue specificity of plant pathogenic Xanthomonas spp.</title>
        <authorList>
            <person name="Bogdanove A.J."/>
            <person name="Koebnik R."/>
            <person name="Lu H."/>
            <person name="Furutani A."/>
            <person name="Angiuoli S.V."/>
            <person name="Patil P.B."/>
            <person name="Van Sluys M.A."/>
            <person name="Ryan R.P."/>
            <person name="Meyer D.F."/>
            <person name="Han S.W."/>
            <person name="Aparna G."/>
            <person name="Rajaram M."/>
            <person name="Delcher A.L."/>
            <person name="Phillippy A.M."/>
            <person name="Puiu D."/>
            <person name="Schatz M.C."/>
            <person name="Shumway M."/>
            <person name="Sommer D.D."/>
            <person name="Trapnell C."/>
            <person name="Benahmed F."/>
            <person name="Dimitrov G."/>
            <person name="Madupu R."/>
            <person name="Radune D."/>
            <person name="Sullivan S."/>
            <person name="Jha G."/>
            <person name="Ishihara H."/>
            <person name="Lee S.W."/>
            <person name="Pandey A."/>
            <person name="Sharma V."/>
            <person name="Sriariyanun M."/>
            <person name="Szurek B."/>
            <person name="Vera-Cruz C.M."/>
            <person name="Dorman K.S."/>
            <person name="Ronald P.C."/>
            <person name="Verdier V."/>
            <person name="Dow J.M."/>
            <person name="Sonti R.V."/>
            <person name="Tsuge S."/>
            <person name="Brendel V.P."/>
            <person name="Rabinowicz P.D."/>
            <person name="Leach J.E."/>
            <person name="White F.F."/>
            <person name="Salzberg S.L."/>
        </authorList>
    </citation>
    <scope>NUCLEOTIDE SEQUENCE [LARGE SCALE GENOMIC DNA]</scope>
    <source>
        <strain evidence="11 12">BLS256</strain>
    </source>
</reference>
<evidence type="ECO:0000256" key="5">
    <source>
        <dbReference type="ARBA" id="ARBA00022989"/>
    </source>
</evidence>
<dbReference type="InterPro" id="IPR003593">
    <property type="entry name" value="AAA+_ATPase"/>
</dbReference>
<dbReference type="GO" id="GO:0006508">
    <property type="term" value="P:proteolysis"/>
    <property type="evidence" value="ECO:0007669"/>
    <property type="project" value="InterPro"/>
</dbReference>
<gene>
    <name evidence="11" type="ORF">XOC_2634</name>
</gene>
<dbReference type="InterPro" id="IPR017871">
    <property type="entry name" value="ABC_transporter-like_CS"/>
</dbReference>
<dbReference type="InterPro" id="IPR036640">
    <property type="entry name" value="ABC1_TM_sf"/>
</dbReference>
<name>G7THG0_XANOB</name>
<evidence type="ECO:0000259" key="9">
    <source>
        <dbReference type="PROSITE" id="PS50929"/>
    </source>
</evidence>
<dbReference type="Pfam" id="PF00664">
    <property type="entry name" value="ABC_membrane"/>
    <property type="match status" value="1"/>
</dbReference>
<dbReference type="AlphaFoldDB" id="G7THG0"/>
<evidence type="ECO:0000313" key="12">
    <source>
        <dbReference type="Proteomes" id="UP000008851"/>
    </source>
</evidence>
<dbReference type="eggNOG" id="COG2274">
    <property type="taxonomic scope" value="Bacteria"/>
</dbReference>
<evidence type="ECO:0000256" key="4">
    <source>
        <dbReference type="ARBA" id="ARBA00022840"/>
    </source>
</evidence>
<dbReference type="Gene3D" id="3.40.50.300">
    <property type="entry name" value="P-loop containing nucleotide triphosphate hydrolases"/>
    <property type="match status" value="1"/>
</dbReference>
<evidence type="ECO:0000313" key="11">
    <source>
        <dbReference type="EMBL" id="AEQ96744.1"/>
    </source>
</evidence>
<dbReference type="RefSeq" id="WP_014503526.1">
    <property type="nucleotide sequence ID" value="NC_017267.2"/>
</dbReference>
<dbReference type="InterPro" id="IPR003439">
    <property type="entry name" value="ABC_transporter-like_ATP-bd"/>
</dbReference>
<dbReference type="PANTHER" id="PTHR24221:SF606">
    <property type="entry name" value="COLICIN V SECRETION-PROCESSING ATP-BINDING PROTEIN"/>
    <property type="match status" value="1"/>
</dbReference>
<dbReference type="Proteomes" id="UP000008851">
    <property type="component" value="Chromosome"/>
</dbReference>
<keyword evidence="4 11" id="KW-0067">ATP-binding</keyword>
<dbReference type="SUPFAM" id="SSF52540">
    <property type="entry name" value="P-loop containing nucleoside triphosphate hydrolases"/>
    <property type="match status" value="1"/>
</dbReference>
<dbReference type="PROSITE" id="PS50929">
    <property type="entry name" value="ABC_TM1F"/>
    <property type="match status" value="1"/>
</dbReference>
<evidence type="ECO:0000256" key="2">
    <source>
        <dbReference type="ARBA" id="ARBA00022692"/>
    </source>
</evidence>
<feature type="transmembrane region" description="Helical" evidence="7">
    <location>
        <begin position="170"/>
        <end position="192"/>
    </location>
</feature>
<feature type="transmembrane region" description="Helical" evidence="7">
    <location>
        <begin position="408"/>
        <end position="432"/>
    </location>
</feature>
<evidence type="ECO:0000259" key="8">
    <source>
        <dbReference type="PROSITE" id="PS50893"/>
    </source>
</evidence>
<dbReference type="EMBL" id="CP003057">
    <property type="protein sequence ID" value="AEQ96744.1"/>
    <property type="molecule type" value="Genomic_DNA"/>
</dbReference>
<accession>G7THG0</accession>
<dbReference type="InterPro" id="IPR011527">
    <property type="entry name" value="ABC1_TM_dom"/>
</dbReference>
<dbReference type="InterPro" id="IPR039421">
    <property type="entry name" value="Type_1_exporter"/>
</dbReference>
<dbReference type="Pfam" id="PF03412">
    <property type="entry name" value="Peptidase_C39"/>
    <property type="match status" value="1"/>
</dbReference>
<evidence type="ECO:0000256" key="1">
    <source>
        <dbReference type="ARBA" id="ARBA00004651"/>
    </source>
</evidence>
<dbReference type="MEROPS" id="C39.005"/>
<keyword evidence="3" id="KW-0547">Nucleotide-binding</keyword>
<dbReference type="SUPFAM" id="SSF90123">
    <property type="entry name" value="ABC transporter transmembrane region"/>
    <property type="match status" value="1"/>
</dbReference>
<feature type="domain" description="ABC transporter" evidence="8">
    <location>
        <begin position="486"/>
        <end position="718"/>
    </location>
</feature>
<dbReference type="GO" id="GO:0034040">
    <property type="term" value="F:ATPase-coupled lipid transmembrane transporter activity"/>
    <property type="evidence" value="ECO:0007669"/>
    <property type="project" value="TreeGrafter"/>
</dbReference>
<dbReference type="GO" id="GO:0016887">
    <property type="term" value="F:ATP hydrolysis activity"/>
    <property type="evidence" value="ECO:0007669"/>
    <property type="project" value="InterPro"/>
</dbReference>
<proteinExistence type="predicted"/>
<feature type="transmembrane region" description="Helical" evidence="7">
    <location>
        <begin position="204"/>
        <end position="224"/>
    </location>
</feature>
<dbReference type="PROSITE" id="PS00211">
    <property type="entry name" value="ABC_TRANSPORTER_1"/>
    <property type="match status" value="1"/>
</dbReference>
<dbReference type="SMART" id="SM00382">
    <property type="entry name" value="AAA"/>
    <property type="match status" value="1"/>
</dbReference>
<evidence type="ECO:0000256" key="6">
    <source>
        <dbReference type="ARBA" id="ARBA00023136"/>
    </source>
</evidence>
<dbReference type="KEGG" id="xor:XOC_2634"/>
<dbReference type="Gene3D" id="1.20.1560.10">
    <property type="entry name" value="ABC transporter type 1, transmembrane domain"/>
    <property type="match status" value="1"/>
</dbReference>